<reference evidence="5 6" key="1">
    <citation type="submission" date="2020-04" db="EMBL/GenBank/DDBJ databases">
        <title>Flammeovirgaceae bacterium KN852 isolated from deep sea.</title>
        <authorList>
            <person name="Zhang D.-C."/>
        </authorList>
    </citation>
    <scope>NUCLEOTIDE SEQUENCE [LARGE SCALE GENOMIC DNA]</scope>
    <source>
        <strain evidence="5 6">KN852</strain>
    </source>
</reference>
<sequence length="315" mass="35844">MQHLPKVSILTVNYNQEDMTREFLGYVKNLTYSNIETIVIDNGSNPSLSEKIKSDFPEVIFIISEENLGFAGGNNLGIHKATGDYLLLLNNDTILHTDFLEPLIESASKLKDLGMATPKVKFFEGENLIQYAGATGIHPITGRGRSIGHLEKDTGKYDTIYETELAHGCALLIPRKVVEDIGIMPEIFFLYYEEHDWCQKAKRKGYKIYYLGVTEVIHKESVTVGKANPLKTYYLTRNRLLFMRRNNYGWRWLFGAAFFFTISLPKNLIQKLLSLEFQHAKAIISGAIKGLLMKKTHPSDEVFVNKNNKALMNQL</sequence>
<organism evidence="5 6">
    <name type="scientific">Marinigracilibium pacificum</name>
    <dbReference type="NCBI Taxonomy" id="2729599"/>
    <lineage>
        <taxon>Bacteria</taxon>
        <taxon>Pseudomonadati</taxon>
        <taxon>Bacteroidota</taxon>
        <taxon>Cytophagia</taxon>
        <taxon>Cytophagales</taxon>
        <taxon>Flammeovirgaceae</taxon>
        <taxon>Marinigracilibium</taxon>
    </lineage>
</organism>
<accession>A0A848IZ23</accession>
<dbReference type="Pfam" id="PF00535">
    <property type="entry name" value="Glycos_transf_2"/>
    <property type="match status" value="1"/>
</dbReference>
<dbReference type="SUPFAM" id="SSF53448">
    <property type="entry name" value="Nucleotide-diphospho-sugar transferases"/>
    <property type="match status" value="1"/>
</dbReference>
<dbReference type="AlphaFoldDB" id="A0A848IZ23"/>
<dbReference type="EMBL" id="JABBNU010000001">
    <property type="protein sequence ID" value="NMM47249.1"/>
    <property type="molecule type" value="Genomic_DNA"/>
</dbReference>
<dbReference type="CDD" id="cd04186">
    <property type="entry name" value="GT_2_like_c"/>
    <property type="match status" value="1"/>
</dbReference>
<proteinExistence type="inferred from homology"/>
<keyword evidence="6" id="KW-1185">Reference proteome</keyword>
<comment type="caution">
    <text evidence="5">The sequence shown here is derived from an EMBL/GenBank/DDBJ whole genome shotgun (WGS) entry which is preliminary data.</text>
</comment>
<gene>
    <name evidence="5" type="ORF">HH304_02485</name>
</gene>
<evidence type="ECO:0000256" key="3">
    <source>
        <dbReference type="ARBA" id="ARBA00022679"/>
    </source>
</evidence>
<comment type="similarity">
    <text evidence="1">Belongs to the glycosyltransferase 2 family.</text>
</comment>
<dbReference type="InterPro" id="IPR001173">
    <property type="entry name" value="Glyco_trans_2-like"/>
</dbReference>
<dbReference type="GO" id="GO:0016757">
    <property type="term" value="F:glycosyltransferase activity"/>
    <property type="evidence" value="ECO:0007669"/>
    <property type="project" value="UniProtKB-KW"/>
</dbReference>
<dbReference type="PANTHER" id="PTHR43179">
    <property type="entry name" value="RHAMNOSYLTRANSFERASE WBBL"/>
    <property type="match status" value="1"/>
</dbReference>
<dbReference type="Proteomes" id="UP000559010">
    <property type="component" value="Unassembled WGS sequence"/>
</dbReference>
<keyword evidence="2" id="KW-0328">Glycosyltransferase</keyword>
<evidence type="ECO:0000256" key="2">
    <source>
        <dbReference type="ARBA" id="ARBA00022676"/>
    </source>
</evidence>
<dbReference type="Gene3D" id="3.90.550.10">
    <property type="entry name" value="Spore Coat Polysaccharide Biosynthesis Protein SpsA, Chain A"/>
    <property type="match status" value="1"/>
</dbReference>
<dbReference type="InterPro" id="IPR029044">
    <property type="entry name" value="Nucleotide-diphossugar_trans"/>
</dbReference>
<name>A0A848IZ23_9BACT</name>
<protein>
    <submittedName>
        <fullName evidence="5">Glycosyltransferase family 2 protein</fullName>
    </submittedName>
</protein>
<evidence type="ECO:0000259" key="4">
    <source>
        <dbReference type="Pfam" id="PF00535"/>
    </source>
</evidence>
<keyword evidence="3 5" id="KW-0808">Transferase</keyword>
<dbReference type="RefSeq" id="WP_169677858.1">
    <property type="nucleotide sequence ID" value="NZ_JABBNU010000001.1"/>
</dbReference>
<evidence type="ECO:0000256" key="1">
    <source>
        <dbReference type="ARBA" id="ARBA00006739"/>
    </source>
</evidence>
<evidence type="ECO:0000313" key="6">
    <source>
        <dbReference type="Proteomes" id="UP000559010"/>
    </source>
</evidence>
<feature type="domain" description="Glycosyltransferase 2-like" evidence="4">
    <location>
        <begin position="8"/>
        <end position="178"/>
    </location>
</feature>
<evidence type="ECO:0000313" key="5">
    <source>
        <dbReference type="EMBL" id="NMM47249.1"/>
    </source>
</evidence>
<dbReference type="PANTHER" id="PTHR43179:SF12">
    <property type="entry name" value="GALACTOFURANOSYLTRANSFERASE GLFT2"/>
    <property type="match status" value="1"/>
</dbReference>